<proteinExistence type="predicted"/>
<dbReference type="AlphaFoldDB" id="A0A0L8GLQ8"/>
<name>A0A0L8GLQ8_OCTBM</name>
<evidence type="ECO:0000313" key="1">
    <source>
        <dbReference type="EMBL" id="KOF77912.1"/>
    </source>
</evidence>
<organism evidence="1">
    <name type="scientific">Octopus bimaculoides</name>
    <name type="common">California two-spotted octopus</name>
    <dbReference type="NCBI Taxonomy" id="37653"/>
    <lineage>
        <taxon>Eukaryota</taxon>
        <taxon>Metazoa</taxon>
        <taxon>Spiralia</taxon>
        <taxon>Lophotrochozoa</taxon>
        <taxon>Mollusca</taxon>
        <taxon>Cephalopoda</taxon>
        <taxon>Coleoidea</taxon>
        <taxon>Octopodiformes</taxon>
        <taxon>Octopoda</taxon>
        <taxon>Incirrata</taxon>
        <taxon>Octopodidae</taxon>
        <taxon>Octopus</taxon>
    </lineage>
</organism>
<protein>
    <submittedName>
        <fullName evidence="1">Uncharacterized protein</fullName>
    </submittedName>
</protein>
<sequence>MLYNFSKVLFSKRYTPHPLKNYFKQSCSIVRTLLCHYYSGTKYCLLKRKKNLKSYFSLVFLPDYQVFG</sequence>
<reference evidence="1" key="1">
    <citation type="submission" date="2015-07" db="EMBL/GenBank/DDBJ databases">
        <title>MeaNS - Measles Nucleotide Surveillance Program.</title>
        <authorList>
            <person name="Tran T."/>
            <person name="Druce J."/>
        </authorList>
    </citation>
    <scope>NUCLEOTIDE SEQUENCE</scope>
    <source>
        <strain evidence="1">UCB-OBI-ISO-001</strain>
        <tissue evidence="1">Gonad</tissue>
    </source>
</reference>
<accession>A0A0L8GLQ8</accession>
<dbReference type="EMBL" id="KQ421265">
    <property type="protein sequence ID" value="KOF77912.1"/>
    <property type="molecule type" value="Genomic_DNA"/>
</dbReference>
<gene>
    <name evidence="1" type="ORF">OCBIM_22031525mg</name>
</gene>